<protein>
    <submittedName>
        <fullName evidence="2">Uncharacterized protein</fullName>
    </submittedName>
</protein>
<feature type="region of interest" description="Disordered" evidence="1">
    <location>
        <begin position="1"/>
        <end position="46"/>
    </location>
</feature>
<dbReference type="EMBL" id="JAHIBW010000001">
    <property type="protein sequence ID" value="KAG7313663.1"/>
    <property type="molecule type" value="Genomic_DNA"/>
</dbReference>
<evidence type="ECO:0000313" key="2">
    <source>
        <dbReference type="EMBL" id="KAG7313663.1"/>
    </source>
</evidence>
<organism evidence="2 3">
    <name type="scientific">Plutella xylostella</name>
    <name type="common">Diamondback moth</name>
    <name type="synonym">Plutella maculipennis</name>
    <dbReference type="NCBI Taxonomy" id="51655"/>
    <lineage>
        <taxon>Eukaryota</taxon>
        <taxon>Metazoa</taxon>
        <taxon>Ecdysozoa</taxon>
        <taxon>Arthropoda</taxon>
        <taxon>Hexapoda</taxon>
        <taxon>Insecta</taxon>
        <taxon>Pterygota</taxon>
        <taxon>Neoptera</taxon>
        <taxon>Endopterygota</taxon>
        <taxon>Lepidoptera</taxon>
        <taxon>Glossata</taxon>
        <taxon>Ditrysia</taxon>
        <taxon>Yponomeutoidea</taxon>
        <taxon>Plutellidae</taxon>
        <taxon>Plutella</taxon>
    </lineage>
</organism>
<reference evidence="2 3" key="1">
    <citation type="submission" date="2021-06" db="EMBL/GenBank/DDBJ databases">
        <title>A haploid diamondback moth (Plutella xylostella L.) genome assembly resolves 31 chromosomes and identifies a diamide resistance mutation.</title>
        <authorList>
            <person name="Ward C.M."/>
            <person name="Perry K.D."/>
            <person name="Baker G."/>
            <person name="Powis K."/>
            <person name="Heckel D.G."/>
            <person name="Baxter S.W."/>
        </authorList>
    </citation>
    <scope>NUCLEOTIDE SEQUENCE [LARGE SCALE GENOMIC DNA]</scope>
    <source>
        <strain evidence="2 3">LV</strain>
        <tissue evidence="2">Single pupa</tissue>
    </source>
</reference>
<comment type="caution">
    <text evidence="2">The sequence shown here is derived from an EMBL/GenBank/DDBJ whole genome shotgun (WGS) entry which is preliminary data.</text>
</comment>
<evidence type="ECO:0000256" key="1">
    <source>
        <dbReference type="SAM" id="MobiDB-lite"/>
    </source>
</evidence>
<gene>
    <name evidence="2" type="ORF">JYU34_000822</name>
</gene>
<keyword evidence="3" id="KW-1185">Reference proteome</keyword>
<name>A0ABQ7R8W8_PLUXY</name>
<proteinExistence type="predicted"/>
<accession>A0ABQ7R8W8</accession>
<dbReference type="Proteomes" id="UP000823941">
    <property type="component" value="Chromosome 1"/>
</dbReference>
<sequence length="62" mass="7029">MSRVVPNWHKSSQRDSISARGRGRGLGPGLVEDNEPNEWDPVPRDTCTRVLSDNTIRHYALK</sequence>
<evidence type="ECO:0000313" key="3">
    <source>
        <dbReference type="Proteomes" id="UP000823941"/>
    </source>
</evidence>